<accession>A0A241XI26</accession>
<dbReference type="AlphaFoldDB" id="A0A241XI26"/>
<dbReference type="Proteomes" id="UP000194857">
    <property type="component" value="Unassembled WGS sequence"/>
</dbReference>
<comment type="caution">
    <text evidence="1">The sequence shown here is derived from an EMBL/GenBank/DDBJ whole genome shotgun (WGS) entry which is preliminary data.</text>
</comment>
<sequence>MSSREIAELTGKRHDNVIADIRKMLLELGYQIDADGRSPDFSGDVPDAYGRLQHCFNLPRREVEILLTGYSIPLRAKCLDRLHELEARAKQTLPALPGDYIQALEHLLESKRSEQKAIEERDHAIATKAEIGSRREATAMASASAAVREARRLADELGRGTRQATVKAVENLTKTQFDPQAWRKLRAWCDSHGVQPNYVEDPLYGRVRAWPADAWKEVYDIDLDGLFGYHQHRITEGGASSACP</sequence>
<evidence type="ECO:0000313" key="1">
    <source>
        <dbReference type="EMBL" id="OTI55930.1"/>
    </source>
</evidence>
<proteinExistence type="predicted"/>
<evidence type="ECO:0000313" key="2">
    <source>
        <dbReference type="Proteomes" id="UP000194857"/>
    </source>
</evidence>
<reference evidence="1 2" key="1">
    <citation type="submission" date="2017-05" db="EMBL/GenBank/DDBJ databases">
        <authorList>
            <person name="Song R."/>
            <person name="Chenine A.L."/>
            <person name="Ruprecht R.M."/>
        </authorList>
    </citation>
    <scope>NUCLEOTIDE SEQUENCE [LARGE SCALE GENOMIC DNA]</scope>
    <source>
        <strain evidence="1 2">S567_C10_BS</strain>
    </source>
</reference>
<dbReference type="EMBL" id="NFFZ01000025">
    <property type="protein sequence ID" value="OTI55930.1"/>
    <property type="molecule type" value="Genomic_DNA"/>
</dbReference>
<gene>
    <name evidence="1" type="ORF">CAZ10_31660</name>
</gene>
<dbReference type="InterPro" id="IPR014054">
    <property type="entry name" value="Phage_regulatory_Rha"/>
</dbReference>
<protein>
    <submittedName>
        <fullName evidence="1">Uncharacterized protein</fullName>
    </submittedName>
</protein>
<dbReference type="Pfam" id="PF09669">
    <property type="entry name" value="Phage_pRha"/>
    <property type="match status" value="1"/>
</dbReference>
<organism evidence="1 2">
    <name type="scientific">Pseudomonas aeruginosa</name>
    <dbReference type="NCBI Taxonomy" id="287"/>
    <lineage>
        <taxon>Bacteria</taxon>
        <taxon>Pseudomonadati</taxon>
        <taxon>Pseudomonadota</taxon>
        <taxon>Gammaproteobacteria</taxon>
        <taxon>Pseudomonadales</taxon>
        <taxon>Pseudomonadaceae</taxon>
        <taxon>Pseudomonas</taxon>
    </lineage>
</organism>
<name>A0A241XI26_PSEAI</name>